<proteinExistence type="predicted"/>
<dbReference type="EMBL" id="PJNB01000001">
    <property type="protein sequence ID" value="PKW14492.1"/>
    <property type="molecule type" value="Genomic_DNA"/>
</dbReference>
<keyword evidence="3" id="KW-1185">Reference proteome</keyword>
<feature type="domain" description="Methyltransferase" evidence="1">
    <location>
        <begin position="45"/>
        <end position="138"/>
    </location>
</feature>
<dbReference type="Gene3D" id="3.40.50.150">
    <property type="entry name" value="Vaccinia Virus protein VP39"/>
    <property type="match status" value="1"/>
</dbReference>
<dbReference type="AlphaFoldDB" id="A0A2N3XV06"/>
<evidence type="ECO:0000313" key="2">
    <source>
        <dbReference type="EMBL" id="PKW14492.1"/>
    </source>
</evidence>
<dbReference type="STRING" id="994479.GCA_000194155_01970"/>
<dbReference type="InterPro" id="IPR029063">
    <property type="entry name" value="SAM-dependent_MTases_sf"/>
</dbReference>
<dbReference type="InterPro" id="IPR041698">
    <property type="entry name" value="Methyltransf_25"/>
</dbReference>
<dbReference type="GO" id="GO:0008168">
    <property type="term" value="F:methyltransferase activity"/>
    <property type="evidence" value="ECO:0007669"/>
    <property type="project" value="UniProtKB-KW"/>
</dbReference>
<protein>
    <submittedName>
        <fullName evidence="2">SAM-dependent methyltransferase</fullName>
    </submittedName>
</protein>
<keyword evidence="2" id="KW-0808">Transferase</keyword>
<accession>A0A2N3XV06</accession>
<comment type="caution">
    <text evidence="2">The sequence shown here is derived from an EMBL/GenBank/DDBJ whole genome shotgun (WGS) entry which is preliminary data.</text>
</comment>
<dbReference type="Pfam" id="PF13649">
    <property type="entry name" value="Methyltransf_25"/>
    <property type="match status" value="1"/>
</dbReference>
<dbReference type="RefSeq" id="WP_101376435.1">
    <property type="nucleotide sequence ID" value="NZ_CP061007.1"/>
</dbReference>
<reference evidence="2" key="1">
    <citation type="submission" date="2017-12" db="EMBL/GenBank/DDBJ databases">
        <title>Sequencing the genomes of 1000 Actinobacteria strains.</title>
        <authorList>
            <person name="Klenk H.-P."/>
        </authorList>
    </citation>
    <scope>NUCLEOTIDE SEQUENCE [LARGE SCALE GENOMIC DNA]</scope>
    <source>
        <strain evidence="2">DSM 44228</strain>
    </source>
</reference>
<dbReference type="Proteomes" id="UP000233786">
    <property type="component" value="Unassembled WGS sequence"/>
</dbReference>
<dbReference type="SUPFAM" id="SSF53335">
    <property type="entry name" value="S-adenosyl-L-methionine-dependent methyltransferases"/>
    <property type="match status" value="1"/>
</dbReference>
<sequence>MTTTGTGTDAVVESYQRRAAFARAETAHLARPRLLRGLLPAVDHVAEIPCGAGHFLADYARSGLAVTLVDASAAMLAAATENAVHSGLSDEKTRRHLAYVQQSPDLVSVGLIVVPNAALNQLACQTALVELLTALRAAVAPGAGVLAQVTCVHPGGGVDTAGFYDPARQHGVWFADRWFHPEQAGGAVLRRRRQHRHGDRLQIQFDYRSPAGSSLHATAIELALFTAADLRNAFTTAGFGRVRFLPGQDGMSEVLAAAEAKP</sequence>
<organism evidence="2 3">
    <name type="scientific">Saccharopolyspora spinosa</name>
    <dbReference type="NCBI Taxonomy" id="60894"/>
    <lineage>
        <taxon>Bacteria</taxon>
        <taxon>Bacillati</taxon>
        <taxon>Actinomycetota</taxon>
        <taxon>Actinomycetes</taxon>
        <taxon>Pseudonocardiales</taxon>
        <taxon>Pseudonocardiaceae</taxon>
        <taxon>Saccharopolyspora</taxon>
    </lineage>
</organism>
<dbReference type="GO" id="GO:0032259">
    <property type="term" value="P:methylation"/>
    <property type="evidence" value="ECO:0007669"/>
    <property type="project" value="UniProtKB-KW"/>
</dbReference>
<keyword evidence="2" id="KW-0489">Methyltransferase</keyword>
<evidence type="ECO:0000259" key="1">
    <source>
        <dbReference type="Pfam" id="PF13649"/>
    </source>
</evidence>
<name>A0A2N3XV06_SACSN</name>
<evidence type="ECO:0000313" key="3">
    <source>
        <dbReference type="Proteomes" id="UP000233786"/>
    </source>
</evidence>
<gene>
    <name evidence="2" type="ORF">A8926_2112</name>
</gene>